<dbReference type="Proteomes" id="UP001372338">
    <property type="component" value="Unassembled WGS sequence"/>
</dbReference>
<protein>
    <submittedName>
        <fullName evidence="2">Uncharacterized protein</fullName>
    </submittedName>
</protein>
<dbReference type="AlphaFoldDB" id="A0AAN9F1G7"/>
<proteinExistence type="predicted"/>
<evidence type="ECO:0000313" key="3">
    <source>
        <dbReference type="Proteomes" id="UP001372338"/>
    </source>
</evidence>
<accession>A0AAN9F1G7</accession>
<comment type="caution">
    <text evidence="2">The sequence shown here is derived from an EMBL/GenBank/DDBJ whole genome shotgun (WGS) entry which is preliminary data.</text>
</comment>
<feature type="region of interest" description="Disordered" evidence="1">
    <location>
        <begin position="1"/>
        <end position="37"/>
    </location>
</feature>
<dbReference type="EMBL" id="JAYWIO010000004">
    <property type="protein sequence ID" value="KAK7267201.1"/>
    <property type="molecule type" value="Genomic_DNA"/>
</dbReference>
<reference evidence="2 3" key="1">
    <citation type="submission" date="2024-01" db="EMBL/GenBank/DDBJ databases">
        <title>The genomes of 5 underutilized Papilionoideae crops provide insights into root nodulation and disease resistanc.</title>
        <authorList>
            <person name="Yuan L."/>
        </authorList>
    </citation>
    <scope>NUCLEOTIDE SEQUENCE [LARGE SCALE GENOMIC DNA]</scope>
    <source>
        <strain evidence="2">ZHUSHIDOU_FW_LH</strain>
        <tissue evidence="2">Leaf</tissue>
    </source>
</reference>
<organism evidence="2 3">
    <name type="scientific">Crotalaria pallida</name>
    <name type="common">Smooth rattlebox</name>
    <name type="synonym">Crotalaria striata</name>
    <dbReference type="NCBI Taxonomy" id="3830"/>
    <lineage>
        <taxon>Eukaryota</taxon>
        <taxon>Viridiplantae</taxon>
        <taxon>Streptophyta</taxon>
        <taxon>Embryophyta</taxon>
        <taxon>Tracheophyta</taxon>
        <taxon>Spermatophyta</taxon>
        <taxon>Magnoliopsida</taxon>
        <taxon>eudicotyledons</taxon>
        <taxon>Gunneridae</taxon>
        <taxon>Pentapetalae</taxon>
        <taxon>rosids</taxon>
        <taxon>fabids</taxon>
        <taxon>Fabales</taxon>
        <taxon>Fabaceae</taxon>
        <taxon>Papilionoideae</taxon>
        <taxon>50 kb inversion clade</taxon>
        <taxon>genistoids sensu lato</taxon>
        <taxon>core genistoids</taxon>
        <taxon>Crotalarieae</taxon>
        <taxon>Crotalaria</taxon>
    </lineage>
</organism>
<keyword evidence="3" id="KW-1185">Reference proteome</keyword>
<evidence type="ECO:0000256" key="1">
    <source>
        <dbReference type="SAM" id="MobiDB-lite"/>
    </source>
</evidence>
<sequence length="69" mass="7813">MQPPTLKVDLDQKSGQSANKSTKGHRDPSFFSNTPFTDSPFFKPPHFRISDRTTDSFSAPSQRLYCGEF</sequence>
<evidence type="ECO:0000313" key="2">
    <source>
        <dbReference type="EMBL" id="KAK7267201.1"/>
    </source>
</evidence>
<gene>
    <name evidence="2" type="ORF">RIF29_19866</name>
</gene>
<name>A0AAN9F1G7_CROPI</name>